<feature type="compositionally biased region" description="Basic residues" evidence="1">
    <location>
        <begin position="41"/>
        <end position="54"/>
    </location>
</feature>
<organism evidence="2">
    <name type="scientific">Oryza sativa subsp. japonica</name>
    <name type="common">Rice</name>
    <dbReference type="NCBI Taxonomy" id="39947"/>
    <lineage>
        <taxon>Eukaryota</taxon>
        <taxon>Viridiplantae</taxon>
        <taxon>Streptophyta</taxon>
        <taxon>Embryophyta</taxon>
        <taxon>Tracheophyta</taxon>
        <taxon>Spermatophyta</taxon>
        <taxon>Magnoliopsida</taxon>
        <taxon>Liliopsida</taxon>
        <taxon>Poales</taxon>
        <taxon>Poaceae</taxon>
        <taxon>BOP clade</taxon>
        <taxon>Oryzoideae</taxon>
        <taxon>Oryzeae</taxon>
        <taxon>Oryzinae</taxon>
        <taxon>Oryza</taxon>
        <taxon>Oryza sativa</taxon>
    </lineage>
</organism>
<proteinExistence type="predicted"/>
<gene>
    <name evidence="2" type="ORF">OsJ_35800</name>
</gene>
<accession>A3CGI7</accession>
<reference evidence="2" key="2">
    <citation type="submission" date="2008-12" db="EMBL/GenBank/DDBJ databases">
        <title>Improved gene annotation of the rice (Oryza sativa) genomes.</title>
        <authorList>
            <person name="Wang J."/>
            <person name="Li R."/>
            <person name="Fan W."/>
            <person name="Huang Q."/>
            <person name="Zhang J."/>
            <person name="Zhou Y."/>
            <person name="Hu Y."/>
            <person name="Zi S."/>
            <person name="Li J."/>
            <person name="Ni P."/>
            <person name="Zheng H."/>
            <person name="Zhang Y."/>
            <person name="Zhao M."/>
            <person name="Hao Q."/>
            <person name="McDermott J."/>
            <person name="Samudrala R."/>
            <person name="Kristiansen K."/>
            <person name="Wong G.K.-S."/>
        </authorList>
    </citation>
    <scope>NUCLEOTIDE SEQUENCE</scope>
</reference>
<dbReference type="AlphaFoldDB" id="A3CGI7"/>
<reference evidence="2" key="1">
    <citation type="journal article" date="2005" name="PLoS Biol.">
        <title>The genomes of Oryza sativa: a history of duplications.</title>
        <authorList>
            <person name="Yu J."/>
            <person name="Wang J."/>
            <person name="Lin W."/>
            <person name="Li S."/>
            <person name="Li H."/>
            <person name="Zhou J."/>
            <person name="Ni P."/>
            <person name="Dong W."/>
            <person name="Hu S."/>
            <person name="Zeng C."/>
            <person name="Zhang J."/>
            <person name="Zhang Y."/>
            <person name="Li R."/>
            <person name="Xu Z."/>
            <person name="Li S."/>
            <person name="Li X."/>
            <person name="Zheng H."/>
            <person name="Cong L."/>
            <person name="Lin L."/>
            <person name="Yin J."/>
            <person name="Geng J."/>
            <person name="Li G."/>
            <person name="Shi J."/>
            <person name="Liu J."/>
            <person name="Lv H."/>
            <person name="Li J."/>
            <person name="Wang J."/>
            <person name="Deng Y."/>
            <person name="Ran L."/>
            <person name="Shi X."/>
            <person name="Wang X."/>
            <person name="Wu Q."/>
            <person name="Li C."/>
            <person name="Ren X."/>
            <person name="Wang J."/>
            <person name="Wang X."/>
            <person name="Li D."/>
            <person name="Liu D."/>
            <person name="Zhang X."/>
            <person name="Ji Z."/>
            <person name="Zhao W."/>
            <person name="Sun Y."/>
            <person name="Zhang Z."/>
            <person name="Bao J."/>
            <person name="Han Y."/>
            <person name="Dong L."/>
            <person name="Ji J."/>
            <person name="Chen P."/>
            <person name="Wu S."/>
            <person name="Liu J."/>
            <person name="Xiao Y."/>
            <person name="Bu D."/>
            <person name="Tan J."/>
            <person name="Yang L."/>
            <person name="Ye C."/>
            <person name="Zhang J."/>
            <person name="Xu J."/>
            <person name="Zhou Y."/>
            <person name="Yu Y."/>
            <person name="Zhang B."/>
            <person name="Zhuang S."/>
            <person name="Wei H."/>
            <person name="Liu B."/>
            <person name="Lei M."/>
            <person name="Yu H."/>
            <person name="Li Y."/>
            <person name="Xu H."/>
            <person name="Wei S."/>
            <person name="He X."/>
            <person name="Fang L."/>
            <person name="Zhang Z."/>
            <person name="Zhang Y."/>
            <person name="Huang X."/>
            <person name="Su Z."/>
            <person name="Tong W."/>
            <person name="Li J."/>
            <person name="Tong Z."/>
            <person name="Li S."/>
            <person name="Ye J."/>
            <person name="Wang L."/>
            <person name="Fang L."/>
            <person name="Lei T."/>
            <person name="Chen C."/>
            <person name="Chen H."/>
            <person name="Xu Z."/>
            <person name="Li H."/>
            <person name="Huang H."/>
            <person name="Zhang F."/>
            <person name="Xu H."/>
            <person name="Li N."/>
            <person name="Zhao C."/>
            <person name="Li S."/>
            <person name="Dong L."/>
            <person name="Huang Y."/>
            <person name="Li L."/>
            <person name="Xi Y."/>
            <person name="Qi Q."/>
            <person name="Li W."/>
            <person name="Zhang B."/>
            <person name="Hu W."/>
            <person name="Zhang Y."/>
            <person name="Tian X."/>
            <person name="Jiao Y."/>
            <person name="Liang X."/>
            <person name="Jin J."/>
            <person name="Gao L."/>
            <person name="Zheng W."/>
            <person name="Hao B."/>
            <person name="Liu S."/>
            <person name="Wang W."/>
            <person name="Yuan L."/>
            <person name="Cao M."/>
            <person name="McDermott J."/>
            <person name="Samudrala R."/>
            <person name="Wang J."/>
            <person name="Wong G.K."/>
            <person name="Yang H."/>
        </authorList>
    </citation>
    <scope>NUCLEOTIDE SEQUENCE [LARGE SCALE GENOMIC DNA]</scope>
</reference>
<protein>
    <submittedName>
        <fullName evidence="2">Uncharacterized protein</fullName>
    </submittedName>
</protein>
<dbReference type="Proteomes" id="UP000007752">
    <property type="component" value="Chromosome 12"/>
</dbReference>
<feature type="region of interest" description="Disordered" evidence="1">
    <location>
        <begin position="1"/>
        <end position="68"/>
    </location>
</feature>
<feature type="compositionally biased region" description="Acidic residues" evidence="1">
    <location>
        <begin position="24"/>
        <end position="34"/>
    </location>
</feature>
<evidence type="ECO:0000313" key="2">
    <source>
        <dbReference type="EMBL" id="EAZ20200.1"/>
    </source>
</evidence>
<evidence type="ECO:0000256" key="1">
    <source>
        <dbReference type="SAM" id="MobiDB-lite"/>
    </source>
</evidence>
<dbReference type="EMBL" id="CM000149">
    <property type="protein sequence ID" value="EAZ20200.1"/>
    <property type="molecule type" value="Genomic_DNA"/>
</dbReference>
<name>A3CGI7_ORYSJ</name>
<sequence>MAKDNKDEEENPETEEAGKKEAEAEGAEEGEPDESQDRVAPRLKKAMGQRRSTRASRPNPRYHGSQWV</sequence>